<dbReference type="InterPro" id="IPR052433">
    <property type="entry name" value="X-Pro_dipept-like"/>
</dbReference>
<evidence type="ECO:0000313" key="12">
    <source>
        <dbReference type="Proteomes" id="UP000593758"/>
    </source>
</evidence>
<evidence type="ECO:0000256" key="6">
    <source>
        <dbReference type="ARBA" id="ARBA00022801"/>
    </source>
</evidence>
<dbReference type="InterPro" id="IPR001131">
    <property type="entry name" value="Peptidase_M24B_aminopep-P_CS"/>
</dbReference>
<evidence type="ECO:0000256" key="9">
    <source>
        <dbReference type="SAM" id="MobiDB-lite"/>
    </source>
</evidence>
<evidence type="ECO:0000256" key="5">
    <source>
        <dbReference type="ARBA" id="ARBA00022723"/>
    </source>
</evidence>
<dbReference type="GO" id="GO:0006508">
    <property type="term" value="P:proteolysis"/>
    <property type="evidence" value="ECO:0007669"/>
    <property type="project" value="TreeGrafter"/>
</dbReference>
<evidence type="ECO:0000256" key="3">
    <source>
        <dbReference type="ARBA" id="ARBA00008766"/>
    </source>
</evidence>
<dbReference type="PANTHER" id="PTHR43226">
    <property type="entry name" value="XAA-PRO AMINOPEPTIDASE 3"/>
    <property type="match status" value="1"/>
</dbReference>
<dbReference type="CDD" id="cd01087">
    <property type="entry name" value="Prolidase"/>
    <property type="match status" value="1"/>
</dbReference>
<dbReference type="Proteomes" id="UP000593758">
    <property type="component" value="Chromosome"/>
</dbReference>
<dbReference type="GO" id="GO:0070006">
    <property type="term" value="F:metalloaminopeptidase activity"/>
    <property type="evidence" value="ECO:0007669"/>
    <property type="project" value="InterPro"/>
</dbReference>
<dbReference type="SUPFAM" id="SSF53092">
    <property type="entry name" value="Creatinase/prolidase N-terminal domain"/>
    <property type="match status" value="1"/>
</dbReference>
<dbReference type="PROSITE" id="PS00491">
    <property type="entry name" value="PROLINE_PEPTIDASE"/>
    <property type="match status" value="1"/>
</dbReference>
<feature type="region of interest" description="Disordered" evidence="9">
    <location>
        <begin position="1"/>
        <end position="69"/>
    </location>
</feature>
<keyword evidence="12" id="KW-1185">Reference proteome</keyword>
<comment type="similarity">
    <text evidence="3 8">Belongs to the peptidase M24B family.</text>
</comment>
<dbReference type="InterPro" id="IPR007865">
    <property type="entry name" value="Aminopep_P_N"/>
</dbReference>
<evidence type="ECO:0000256" key="2">
    <source>
        <dbReference type="ARBA" id="ARBA00001936"/>
    </source>
</evidence>
<keyword evidence="5 8" id="KW-0479">Metal-binding</keyword>
<dbReference type="KEGG" id="halt:IM660_05735"/>
<sequence>MVSSEDVTTPTEPSGRDEQGSTGQQLADRGSNRSQRPSSDAFRAFIASDWAPRRRDSPSRAGVADHAQGRRERLSDLFPGDRLVLPAGPLKVRSNDTDYRFRPHSAFAHLTGLGTDEEPDAVLVLHPELGGGHEAVLYFRPLAARDTEEFYADARYGEFWVGARPTLEELEARTGIRCAHIDELGDALAKDAGQVRLRVVPEADEAVTALVESVRAATGQETGAEVVEARAAEDAALAEALSELRLVKDEWEVNELRLAVNATIEGFADIVRALPRATGHRRGERVIEGAFGARAREEGNGTGYDTIAAAGDHATTLHWIRNDGPVRSGELVLVDAGVEVDSLYTADVTRTLPVDGTFTDVQRRIYQAVLDAADAAFAAAKPGLKFRDVHTAAVTVLAHRLAEWGLLPVSAEEALTPDGQQHRRWMPHGTSHHLGLDVHDCAQARREMYLDAELVPGMVFTIEPGLYFKADDEAVPPENRGIGVRIEDDVLVTATGVENLSAALPRRSDEVEAWMASLRS</sequence>
<reference evidence="11 12" key="1">
    <citation type="submission" date="2020-10" db="EMBL/GenBank/DDBJ databases">
        <title>Haloactinobacterium sp. RN3S43, a bacterium isolated from saline soil.</title>
        <authorList>
            <person name="Sun J.-Q."/>
        </authorList>
    </citation>
    <scope>NUCLEOTIDE SEQUENCE [LARGE SCALE GENOMIC DNA]</scope>
    <source>
        <strain evidence="11 12">RN3S43</strain>
    </source>
</reference>
<name>A0A7M1SWB6_9MICO</name>
<dbReference type="InterPro" id="IPR000994">
    <property type="entry name" value="Pept_M24"/>
</dbReference>
<keyword evidence="11" id="KW-0031">Aminopeptidase</keyword>
<gene>
    <name evidence="11" type="ORF">IM660_05735</name>
</gene>
<dbReference type="Pfam" id="PF00557">
    <property type="entry name" value="Peptidase_M24"/>
    <property type="match status" value="1"/>
</dbReference>
<evidence type="ECO:0000256" key="1">
    <source>
        <dbReference type="ARBA" id="ARBA00001424"/>
    </source>
</evidence>
<dbReference type="SUPFAM" id="SSF55920">
    <property type="entry name" value="Creatinase/aminopeptidase"/>
    <property type="match status" value="1"/>
</dbReference>
<keyword evidence="6" id="KW-0378">Hydrolase</keyword>
<evidence type="ECO:0000259" key="10">
    <source>
        <dbReference type="SMART" id="SM01011"/>
    </source>
</evidence>
<evidence type="ECO:0000313" key="11">
    <source>
        <dbReference type="EMBL" id="QOR71771.1"/>
    </source>
</evidence>
<comment type="catalytic activity">
    <reaction evidence="1">
        <text>Release of any N-terminal amino acid, including proline, that is linked to proline, even from a dipeptide or tripeptide.</text>
        <dbReference type="EC" id="3.4.11.9"/>
    </reaction>
</comment>
<organism evidence="11 12">
    <name type="scientific">Ruania alkalisoli</name>
    <dbReference type="NCBI Taxonomy" id="2779775"/>
    <lineage>
        <taxon>Bacteria</taxon>
        <taxon>Bacillati</taxon>
        <taxon>Actinomycetota</taxon>
        <taxon>Actinomycetes</taxon>
        <taxon>Micrococcales</taxon>
        <taxon>Ruaniaceae</taxon>
        <taxon>Ruania</taxon>
    </lineage>
</organism>
<dbReference type="SMART" id="SM01011">
    <property type="entry name" value="AMP_N"/>
    <property type="match status" value="1"/>
</dbReference>
<evidence type="ECO:0000256" key="8">
    <source>
        <dbReference type="RuleBase" id="RU000590"/>
    </source>
</evidence>
<dbReference type="EMBL" id="CP063169">
    <property type="protein sequence ID" value="QOR71771.1"/>
    <property type="molecule type" value="Genomic_DNA"/>
</dbReference>
<dbReference type="Gene3D" id="3.90.230.10">
    <property type="entry name" value="Creatinase/methionine aminopeptidase superfamily"/>
    <property type="match status" value="1"/>
</dbReference>
<comment type="cofactor">
    <cofactor evidence="2">
        <name>Mn(2+)</name>
        <dbReference type="ChEBI" id="CHEBI:29035"/>
    </cofactor>
</comment>
<dbReference type="InterPro" id="IPR036005">
    <property type="entry name" value="Creatinase/aminopeptidase-like"/>
</dbReference>
<evidence type="ECO:0000256" key="7">
    <source>
        <dbReference type="ARBA" id="ARBA00023211"/>
    </source>
</evidence>
<dbReference type="Gene3D" id="3.40.350.10">
    <property type="entry name" value="Creatinase/prolidase N-terminal domain"/>
    <property type="match status" value="1"/>
</dbReference>
<dbReference type="InterPro" id="IPR029149">
    <property type="entry name" value="Creatin/AminoP/Spt16_N"/>
</dbReference>
<accession>A0A7M1SWB6</accession>
<dbReference type="GO" id="GO:0030145">
    <property type="term" value="F:manganese ion binding"/>
    <property type="evidence" value="ECO:0007669"/>
    <property type="project" value="InterPro"/>
</dbReference>
<keyword evidence="7" id="KW-0464">Manganese</keyword>
<protein>
    <recommendedName>
        <fullName evidence="4">Xaa-Pro aminopeptidase</fullName>
        <ecNumber evidence="4">3.4.11.9</ecNumber>
    </recommendedName>
</protein>
<dbReference type="RefSeq" id="WP_193498425.1">
    <property type="nucleotide sequence ID" value="NZ_CP063169.1"/>
</dbReference>
<dbReference type="AlphaFoldDB" id="A0A7M1SWB6"/>
<evidence type="ECO:0000256" key="4">
    <source>
        <dbReference type="ARBA" id="ARBA00012574"/>
    </source>
</evidence>
<dbReference type="EC" id="3.4.11.9" evidence="4"/>
<dbReference type="PANTHER" id="PTHR43226:SF4">
    <property type="entry name" value="XAA-PRO AMINOPEPTIDASE 3"/>
    <property type="match status" value="1"/>
</dbReference>
<feature type="domain" description="Aminopeptidase P N-terminal" evidence="10">
    <location>
        <begin position="63"/>
        <end position="208"/>
    </location>
</feature>
<keyword evidence="11" id="KW-0645">Protease</keyword>
<dbReference type="GO" id="GO:0005829">
    <property type="term" value="C:cytosol"/>
    <property type="evidence" value="ECO:0007669"/>
    <property type="project" value="TreeGrafter"/>
</dbReference>
<proteinExistence type="inferred from homology"/>
<feature type="compositionally biased region" description="Polar residues" evidence="9">
    <location>
        <begin position="1"/>
        <end position="12"/>
    </location>
</feature>
<dbReference type="Pfam" id="PF05195">
    <property type="entry name" value="AMP_N"/>
    <property type="match status" value="1"/>
</dbReference>